<feature type="binding site" evidence="11">
    <location>
        <position position="280"/>
    </location>
    <ligand>
        <name>Mn(2+)</name>
        <dbReference type="ChEBI" id="CHEBI:29035"/>
        <label>2</label>
    </ligand>
</feature>
<comment type="cofactor">
    <cofactor evidence="11">
        <name>Mn(2+)</name>
        <dbReference type="ChEBI" id="CHEBI:29035"/>
    </cofactor>
    <text evidence="11">Binds 2 manganese ions per subunit.</text>
</comment>
<evidence type="ECO:0000256" key="2">
    <source>
        <dbReference type="ARBA" id="ARBA00022598"/>
    </source>
</evidence>
<evidence type="ECO:0000313" key="12">
    <source>
        <dbReference type="EMBL" id="CUP98613.1"/>
    </source>
</evidence>
<dbReference type="GO" id="GO:0006281">
    <property type="term" value="P:DNA repair"/>
    <property type="evidence" value="ECO:0007669"/>
    <property type="project" value="TreeGrafter"/>
</dbReference>
<evidence type="ECO:0000256" key="3">
    <source>
        <dbReference type="ARBA" id="ARBA00022723"/>
    </source>
</evidence>
<dbReference type="GO" id="GO:0006396">
    <property type="term" value="P:RNA processing"/>
    <property type="evidence" value="ECO:0007669"/>
    <property type="project" value="InterPro"/>
</dbReference>
<dbReference type="GO" id="GO:0003909">
    <property type="term" value="F:DNA ligase activity"/>
    <property type="evidence" value="ECO:0007669"/>
    <property type="project" value="TreeGrafter"/>
</dbReference>
<evidence type="ECO:0000256" key="8">
    <source>
        <dbReference type="ARBA" id="ARBA00047746"/>
    </source>
</evidence>
<evidence type="ECO:0000313" key="13">
    <source>
        <dbReference type="EMBL" id="SQB03994.1"/>
    </source>
</evidence>
<evidence type="ECO:0000256" key="5">
    <source>
        <dbReference type="ARBA" id="ARBA00022800"/>
    </source>
</evidence>
<evidence type="ECO:0000256" key="10">
    <source>
        <dbReference type="PIRSR" id="PIRSR601233-2"/>
    </source>
</evidence>
<dbReference type="InterPro" id="IPR036025">
    <property type="entry name" value="RtcB-like_sf"/>
</dbReference>
<feature type="binding site" evidence="11">
    <location>
        <position position="77"/>
    </location>
    <ligand>
        <name>Mn(2+)</name>
        <dbReference type="ChEBI" id="CHEBI:29035"/>
        <label>1</label>
    </ligand>
</feature>
<feature type="binding site" evidence="11">
    <location>
        <position position="167"/>
    </location>
    <ligand>
        <name>Mn(2+)</name>
        <dbReference type="ChEBI" id="CHEBI:29035"/>
        <label>1</label>
    </ligand>
</feature>
<dbReference type="PANTHER" id="PTHR43749">
    <property type="entry name" value="RNA-SPLICING LIGASE RTCB"/>
    <property type="match status" value="1"/>
</dbReference>
<keyword evidence="5" id="KW-0692">RNA repair</keyword>
<reference evidence="12 14" key="1">
    <citation type="submission" date="2015-09" db="EMBL/GenBank/DDBJ databases">
        <authorList>
            <consortium name="Pathogen Informatics"/>
        </authorList>
    </citation>
    <scope>NUCLEOTIDE SEQUENCE [LARGE SCALE GENOMIC DNA]</scope>
    <source>
        <strain evidence="12 14">2789STDY5834865</strain>
    </source>
</reference>
<comment type="catalytic activity">
    <reaction evidence="8">
        <text>a 3'-end 3'-phospho-ribonucleotide-RNA + a 5'-end dephospho-ribonucleoside-RNA + GTP = a ribonucleotidyl-ribonucleotide-RNA + GMP + diphosphate</text>
        <dbReference type="Rhea" id="RHEA:68076"/>
        <dbReference type="Rhea" id="RHEA-COMP:10463"/>
        <dbReference type="Rhea" id="RHEA-COMP:13936"/>
        <dbReference type="Rhea" id="RHEA-COMP:17355"/>
        <dbReference type="ChEBI" id="CHEBI:33019"/>
        <dbReference type="ChEBI" id="CHEBI:37565"/>
        <dbReference type="ChEBI" id="CHEBI:58115"/>
        <dbReference type="ChEBI" id="CHEBI:83062"/>
        <dbReference type="ChEBI" id="CHEBI:138284"/>
        <dbReference type="ChEBI" id="CHEBI:173118"/>
        <dbReference type="EC" id="6.5.1.8"/>
    </reaction>
</comment>
<evidence type="ECO:0000256" key="4">
    <source>
        <dbReference type="ARBA" id="ARBA00022741"/>
    </source>
</evidence>
<name>A0A174SLM6_9FIRM</name>
<dbReference type="AlphaFoldDB" id="A0A174SLM6"/>
<dbReference type="Gene3D" id="3.90.1860.10">
    <property type="entry name" value="tRNA-splicing ligase RtcB"/>
    <property type="match status" value="1"/>
</dbReference>
<organism evidence="12 14">
    <name type="scientific">Enterocloster clostridioformis</name>
    <dbReference type="NCBI Taxonomy" id="1531"/>
    <lineage>
        <taxon>Bacteria</taxon>
        <taxon>Bacillati</taxon>
        <taxon>Bacillota</taxon>
        <taxon>Clostridia</taxon>
        <taxon>Lachnospirales</taxon>
        <taxon>Lachnospiraceae</taxon>
        <taxon>Enterocloster</taxon>
    </lineage>
</organism>
<evidence type="ECO:0000256" key="11">
    <source>
        <dbReference type="PIRSR" id="PIRSR601233-3"/>
    </source>
</evidence>
<keyword evidence="7 11" id="KW-0464">Manganese</keyword>
<proteinExistence type="predicted"/>
<evidence type="ECO:0000256" key="9">
    <source>
        <dbReference type="PIRSR" id="PIRSR601233-1"/>
    </source>
</evidence>
<keyword evidence="4 10" id="KW-0547">Nucleotide-binding</keyword>
<dbReference type="PANTHER" id="PTHR43749:SF2">
    <property type="entry name" value="RNA-SPLICING LIGASE RTCB"/>
    <property type="match status" value="1"/>
</dbReference>
<dbReference type="GO" id="GO:0170057">
    <property type="term" value="F:RNA ligase (GTP) activity"/>
    <property type="evidence" value="ECO:0007669"/>
    <property type="project" value="UniProtKB-EC"/>
</dbReference>
<dbReference type="GO" id="GO:0005525">
    <property type="term" value="F:GTP binding"/>
    <property type="evidence" value="ECO:0007669"/>
    <property type="project" value="UniProtKB-KW"/>
</dbReference>
<dbReference type="InterPro" id="IPR052915">
    <property type="entry name" value="RtcB-like"/>
</dbReference>
<feature type="binding site" evidence="10">
    <location>
        <begin position="280"/>
        <end position="281"/>
    </location>
    <ligand>
        <name>GMP</name>
        <dbReference type="ChEBI" id="CHEBI:58115"/>
    </ligand>
</feature>
<evidence type="ECO:0000313" key="15">
    <source>
        <dbReference type="Proteomes" id="UP000251853"/>
    </source>
</evidence>
<dbReference type="EMBL" id="UAVW01000001">
    <property type="protein sequence ID" value="SQB03994.1"/>
    <property type="molecule type" value="Genomic_DNA"/>
</dbReference>
<keyword evidence="2 12" id="KW-0436">Ligase</keyword>
<protein>
    <recommendedName>
        <fullName evidence="1">3'-phosphate/5'-hydroxy nucleic acid ligase</fullName>
        <ecNumber evidence="1">6.5.1.8</ecNumber>
    </recommendedName>
</protein>
<feature type="binding site" evidence="10">
    <location>
        <position position="319"/>
    </location>
    <ligand>
        <name>GMP</name>
        <dbReference type="ChEBI" id="CHEBI:58115"/>
    </ligand>
</feature>
<dbReference type="EMBL" id="CZAB01000069">
    <property type="protein sequence ID" value="CUP98613.1"/>
    <property type="molecule type" value="Genomic_DNA"/>
</dbReference>
<feature type="binding site" evidence="10">
    <location>
        <begin position="312"/>
        <end position="315"/>
    </location>
    <ligand>
        <name>GMP</name>
        <dbReference type="ChEBI" id="CHEBI:58115"/>
    </ligand>
</feature>
<keyword evidence="6 10" id="KW-0342">GTP-binding</keyword>
<dbReference type="EC" id="6.5.1.8" evidence="1"/>
<feature type="active site" description="GMP-histidine intermediate" evidence="9">
    <location>
        <position position="336"/>
    </location>
</feature>
<gene>
    <name evidence="12" type="primary">rtcB_2</name>
    <name evidence="13" type="synonym">rtcB_1</name>
    <name evidence="12" type="ORF">ERS852480_04572</name>
    <name evidence="13" type="ORF">NCTC11224_00372</name>
</gene>
<evidence type="ECO:0000256" key="1">
    <source>
        <dbReference type="ARBA" id="ARBA00012726"/>
    </source>
</evidence>
<reference evidence="13 15" key="2">
    <citation type="submission" date="2018-06" db="EMBL/GenBank/DDBJ databases">
        <authorList>
            <consortium name="Pathogen Informatics"/>
            <person name="Doyle S."/>
        </authorList>
    </citation>
    <scope>NUCLEOTIDE SEQUENCE [LARGE SCALE GENOMIC DNA]</scope>
    <source>
        <strain evidence="13 15">NCTC11224</strain>
    </source>
</reference>
<sequence length="411" mass="46068">MFVMYEKENMKVPVRVWLKERKDLEGSCLEQAYHLSQLPFLHKWVSLMPDTHAGKGMPIGGVIAADGVVIPNAVGVDIGCGMAYTETNIRVADIREVITGNGSLIQAIVGDIMRNVPVGFAHHKTMMPSYTMDCAFEEMDRYEEDAELLGQLEAGYYQIGTLGGGNHFIELQEDDDGYLAVMIHSGSRHFGKSVCDYFHYKARQLNQTWFSSVPDEYRLAFLPVDTREGKQYLNWMQLSMDFAKENREKMMLAVKAILEKWIGKYTELSLEFSHDINCHHNYASFENHYGKDVWVHRKGAVSAQNGELAVIPGAMGSYSYVVMGKGNPESFCSSSHGAGRQYSRKGAMAAFSCEEVILDLQKQGVILGKKGKADVAEESRFAYKNIEEVMNNQQDLVVPVKRLKTIGVVKG</sequence>
<evidence type="ECO:0000313" key="14">
    <source>
        <dbReference type="Proteomes" id="UP000095512"/>
    </source>
</evidence>
<dbReference type="InterPro" id="IPR001233">
    <property type="entry name" value="RtcB"/>
</dbReference>
<dbReference type="Proteomes" id="UP000251853">
    <property type="component" value="Unassembled WGS sequence"/>
</dbReference>
<accession>A0A174SLM6</accession>
<dbReference type="RefSeq" id="WP_022201314.1">
    <property type="nucleotide sequence ID" value="NZ_CATYWZ010000093.1"/>
</dbReference>
<evidence type="ECO:0000256" key="7">
    <source>
        <dbReference type="ARBA" id="ARBA00023211"/>
    </source>
</evidence>
<feature type="binding site" evidence="11">
    <location>
        <position position="184"/>
    </location>
    <ligand>
        <name>Mn(2+)</name>
        <dbReference type="ChEBI" id="CHEBI:29035"/>
        <label>2</label>
    </ligand>
</feature>
<dbReference type="Pfam" id="PF01139">
    <property type="entry name" value="RtcB"/>
    <property type="match status" value="1"/>
</dbReference>
<keyword evidence="3 11" id="KW-0479">Metal-binding</keyword>
<dbReference type="GO" id="GO:0030145">
    <property type="term" value="F:manganese ion binding"/>
    <property type="evidence" value="ECO:0007669"/>
    <property type="project" value="TreeGrafter"/>
</dbReference>
<feature type="binding site" evidence="10">
    <location>
        <begin position="336"/>
        <end position="339"/>
    </location>
    <ligand>
        <name>GMP</name>
        <dbReference type="ChEBI" id="CHEBI:58115"/>
    </ligand>
</feature>
<dbReference type="GO" id="GO:0042245">
    <property type="term" value="P:RNA repair"/>
    <property type="evidence" value="ECO:0007669"/>
    <property type="project" value="UniProtKB-KW"/>
</dbReference>
<feature type="binding site" evidence="10">
    <location>
        <position position="410"/>
    </location>
    <ligand>
        <name>GMP</name>
        <dbReference type="ChEBI" id="CHEBI:58115"/>
    </ligand>
</feature>
<dbReference type="SUPFAM" id="SSF103365">
    <property type="entry name" value="Hypothetical protein PH1602"/>
    <property type="match status" value="1"/>
</dbReference>
<dbReference type="Proteomes" id="UP000095512">
    <property type="component" value="Unassembled WGS sequence"/>
</dbReference>
<feature type="binding site" evidence="10">
    <location>
        <begin position="166"/>
        <end position="170"/>
    </location>
    <ligand>
        <name>GMP</name>
        <dbReference type="ChEBI" id="CHEBI:58115"/>
    </ligand>
</feature>
<evidence type="ECO:0000256" key="6">
    <source>
        <dbReference type="ARBA" id="ARBA00023134"/>
    </source>
</evidence>
<keyword evidence="15" id="KW-1185">Reference proteome</keyword>